<feature type="non-terminal residue" evidence="4">
    <location>
        <position position="200"/>
    </location>
</feature>
<dbReference type="GO" id="GO:0004252">
    <property type="term" value="F:serine-type endopeptidase activity"/>
    <property type="evidence" value="ECO:0007669"/>
    <property type="project" value="InterPro"/>
</dbReference>
<keyword evidence="2" id="KW-0732">Signal</keyword>
<feature type="domain" description="Peptidase S1" evidence="3">
    <location>
        <begin position="36"/>
        <end position="150"/>
    </location>
</feature>
<dbReference type="GO" id="GO:0006508">
    <property type="term" value="P:proteolysis"/>
    <property type="evidence" value="ECO:0007669"/>
    <property type="project" value="InterPro"/>
</dbReference>
<proteinExistence type="predicted"/>
<evidence type="ECO:0000259" key="3">
    <source>
        <dbReference type="Pfam" id="PF00089"/>
    </source>
</evidence>
<sequence>MKTMEFRCLIGSMGPELAFLVLLCFSVVPYGNASYPVNPEDFPYFAVLISDGQVVCGATLYTTSRLMTACHCLWQDSEEDPKRLRDAEKIDVMAGFDNSSKPRRPSGQSRKGKTVHIHPKCESREKAMIYDYGMIEVAKPFQEKQGYIQVRNLLAEKDAISQTIIDPETHECLALDFEVTNKLQEDEYEDDDGGIFSHFG</sequence>
<feature type="region of interest" description="Disordered" evidence="1">
    <location>
        <begin position="95"/>
        <end position="116"/>
    </location>
</feature>
<dbReference type="InterPro" id="IPR043504">
    <property type="entry name" value="Peptidase_S1_PA_chymotrypsin"/>
</dbReference>
<dbReference type="InterPro" id="IPR009003">
    <property type="entry name" value="Peptidase_S1_PA"/>
</dbReference>
<name>A0A0K8SNH5_LYGHE</name>
<accession>A0A0K8SNH5</accession>
<reference evidence="4" key="1">
    <citation type="submission" date="2014-09" db="EMBL/GenBank/DDBJ databases">
        <authorList>
            <person name="Magalhaes I.L.F."/>
            <person name="Oliveira U."/>
            <person name="Santos F.R."/>
            <person name="Vidigal T.H.D.A."/>
            <person name="Brescovit A.D."/>
            <person name="Santos A.J."/>
        </authorList>
    </citation>
    <scope>NUCLEOTIDE SEQUENCE</scope>
</reference>
<dbReference type="EMBL" id="GBRD01010937">
    <property type="protein sequence ID" value="JAG54887.1"/>
    <property type="molecule type" value="Transcribed_RNA"/>
</dbReference>
<evidence type="ECO:0000256" key="2">
    <source>
        <dbReference type="SAM" id="SignalP"/>
    </source>
</evidence>
<evidence type="ECO:0000313" key="4">
    <source>
        <dbReference type="EMBL" id="JAG54887.1"/>
    </source>
</evidence>
<evidence type="ECO:0000256" key="1">
    <source>
        <dbReference type="SAM" id="MobiDB-lite"/>
    </source>
</evidence>
<dbReference type="Gene3D" id="2.40.10.10">
    <property type="entry name" value="Trypsin-like serine proteases"/>
    <property type="match status" value="1"/>
</dbReference>
<feature type="chain" id="PRO_5005519447" description="Peptidase S1 domain-containing protein" evidence="2">
    <location>
        <begin position="34"/>
        <end position="200"/>
    </location>
</feature>
<organism evidence="4">
    <name type="scientific">Lygus hesperus</name>
    <name type="common">Western plant bug</name>
    <dbReference type="NCBI Taxonomy" id="30085"/>
    <lineage>
        <taxon>Eukaryota</taxon>
        <taxon>Metazoa</taxon>
        <taxon>Ecdysozoa</taxon>
        <taxon>Arthropoda</taxon>
        <taxon>Hexapoda</taxon>
        <taxon>Insecta</taxon>
        <taxon>Pterygota</taxon>
        <taxon>Neoptera</taxon>
        <taxon>Paraneoptera</taxon>
        <taxon>Hemiptera</taxon>
        <taxon>Heteroptera</taxon>
        <taxon>Panheteroptera</taxon>
        <taxon>Cimicomorpha</taxon>
        <taxon>Miridae</taxon>
        <taxon>Mirini</taxon>
        <taxon>Lygus</taxon>
    </lineage>
</organism>
<dbReference type="Pfam" id="PF00089">
    <property type="entry name" value="Trypsin"/>
    <property type="match status" value="1"/>
</dbReference>
<feature type="signal peptide" evidence="2">
    <location>
        <begin position="1"/>
        <end position="33"/>
    </location>
</feature>
<dbReference type="AlphaFoldDB" id="A0A0K8SNH5"/>
<dbReference type="InterPro" id="IPR001254">
    <property type="entry name" value="Trypsin_dom"/>
</dbReference>
<protein>
    <recommendedName>
        <fullName evidence="3">Peptidase S1 domain-containing protein</fullName>
    </recommendedName>
</protein>
<dbReference type="SUPFAM" id="SSF50494">
    <property type="entry name" value="Trypsin-like serine proteases"/>
    <property type="match status" value="1"/>
</dbReference>